<accession>B5VG46</accession>
<sequence>MPFFVNVKISKSVFRSFRLSFSSFQDFSVFFFNSFNCLHSMLKFVNLDSKSQFKSLVESNSFMKDFFWLVSSSILSLNDSLICLRDLICSFLASLEDCNFLHSTNKFSLSSKVKFISFDEFAVSTPLWELLPANSGSTSFVSLLLKILEIENRFVLSPSPPLPHSSAFKLAILVTPFVETLSWLNELSMLFAYCPAELSLSLFFLCLLLWDIFERLVESLDRCVFTRLYSTLWSY</sequence>
<dbReference type="Proteomes" id="UP000008988">
    <property type="component" value="Unassembled WGS sequence"/>
</dbReference>
<gene>
    <name evidence="1" type="ORF">AWRI1631_43690</name>
</gene>
<organism evidence="1 2">
    <name type="scientific">Saccharomyces cerevisiae (strain AWRI1631)</name>
    <name type="common">Baker's yeast</name>
    <dbReference type="NCBI Taxonomy" id="545124"/>
    <lineage>
        <taxon>Eukaryota</taxon>
        <taxon>Fungi</taxon>
        <taxon>Dikarya</taxon>
        <taxon>Ascomycota</taxon>
        <taxon>Saccharomycotina</taxon>
        <taxon>Saccharomycetes</taxon>
        <taxon>Saccharomycetales</taxon>
        <taxon>Saccharomycetaceae</taxon>
        <taxon>Saccharomyces</taxon>
    </lineage>
</organism>
<evidence type="ECO:0000313" key="2">
    <source>
        <dbReference type="Proteomes" id="UP000008988"/>
    </source>
</evidence>
<protein>
    <submittedName>
        <fullName evidence="1">Uncharacterized protein</fullName>
    </submittedName>
</protein>
<comment type="caution">
    <text evidence="1">The sequence shown here is derived from an EMBL/GenBank/DDBJ whole genome shotgun (WGS) entry which is preliminary data.</text>
</comment>
<dbReference type="EMBL" id="ABSV01000457">
    <property type="protein sequence ID" value="EDZ73104.1"/>
    <property type="molecule type" value="Genomic_DNA"/>
</dbReference>
<name>B5VG46_YEAS6</name>
<dbReference type="OrthoDB" id="10328266at2759"/>
<evidence type="ECO:0000313" key="1">
    <source>
        <dbReference type="EMBL" id="EDZ73104.1"/>
    </source>
</evidence>
<proteinExistence type="predicted"/>
<reference evidence="1 2" key="1">
    <citation type="journal article" date="2008" name="FEMS Yeast Res.">
        <title>Comparative genome analysis of a Saccharomyces cerevisiae wine strain.</title>
        <authorList>
            <person name="Borneman A.R."/>
            <person name="Forgan A.H."/>
            <person name="Pretorius I.S."/>
            <person name="Chambers P.J."/>
        </authorList>
    </citation>
    <scope>NUCLEOTIDE SEQUENCE [LARGE SCALE GENOMIC DNA]</scope>
    <source>
        <strain evidence="1 2">AWRI1631</strain>
    </source>
</reference>
<dbReference type="AlphaFoldDB" id="B5VG46"/>